<organism evidence="4 5">
    <name type="scientific">Acidihalobacter yilgarnensis</name>
    <dbReference type="NCBI Taxonomy" id="2819280"/>
    <lineage>
        <taxon>Bacteria</taxon>
        <taxon>Pseudomonadati</taxon>
        <taxon>Pseudomonadota</taxon>
        <taxon>Gammaproteobacteria</taxon>
        <taxon>Chromatiales</taxon>
        <taxon>Ectothiorhodospiraceae</taxon>
        <taxon>Acidihalobacter</taxon>
    </lineage>
</organism>
<evidence type="ECO:0008006" key="6">
    <source>
        <dbReference type="Google" id="ProtNLM"/>
    </source>
</evidence>
<dbReference type="InterPro" id="IPR050361">
    <property type="entry name" value="MPP/UQCRC_Complex"/>
</dbReference>
<evidence type="ECO:0000313" key="5">
    <source>
        <dbReference type="Proteomes" id="UP000095401"/>
    </source>
</evidence>
<evidence type="ECO:0000259" key="2">
    <source>
        <dbReference type="Pfam" id="PF00675"/>
    </source>
</evidence>
<evidence type="ECO:0000259" key="3">
    <source>
        <dbReference type="Pfam" id="PF05193"/>
    </source>
</evidence>
<dbReference type="InterPro" id="IPR007863">
    <property type="entry name" value="Peptidase_M16_C"/>
</dbReference>
<accession>A0A1D8IRN8</accession>
<evidence type="ECO:0000256" key="1">
    <source>
        <dbReference type="ARBA" id="ARBA00007261"/>
    </source>
</evidence>
<gene>
    <name evidence="4" type="ORF">BI364_15480</name>
</gene>
<dbReference type="InterPro" id="IPR011249">
    <property type="entry name" value="Metalloenz_LuxS/M16"/>
</dbReference>
<dbReference type="SUPFAM" id="SSF63411">
    <property type="entry name" value="LuxS/MPP-like metallohydrolase"/>
    <property type="match status" value="2"/>
</dbReference>
<dbReference type="Gene3D" id="3.30.830.10">
    <property type="entry name" value="Metalloenzyme, LuxS/M16 peptidase-like"/>
    <property type="match status" value="2"/>
</dbReference>
<dbReference type="AlphaFoldDB" id="A0A1D8IRN8"/>
<reference evidence="5" key="1">
    <citation type="submission" date="2016-09" db="EMBL/GenBank/DDBJ databases">
        <title>Acidihalobacter prosperus F5.</title>
        <authorList>
            <person name="Khaleque H.N."/>
            <person name="Ramsay J.P."/>
            <person name="Kaksonen A.H."/>
            <person name="Boxall N.J."/>
            <person name="Watkin E.L.J."/>
        </authorList>
    </citation>
    <scope>NUCLEOTIDE SEQUENCE [LARGE SCALE GENOMIC DNA]</scope>
    <source>
        <strain evidence="5">F5</strain>
    </source>
</reference>
<dbReference type="Pfam" id="PF05193">
    <property type="entry name" value="Peptidase_M16_C"/>
    <property type="match status" value="1"/>
</dbReference>
<dbReference type="Proteomes" id="UP000095401">
    <property type="component" value="Chromosome"/>
</dbReference>
<dbReference type="InterPro" id="IPR011765">
    <property type="entry name" value="Pept_M16_N"/>
</dbReference>
<dbReference type="PANTHER" id="PTHR11851">
    <property type="entry name" value="METALLOPROTEASE"/>
    <property type="match status" value="1"/>
</dbReference>
<comment type="similarity">
    <text evidence="1">Belongs to the peptidase M16 family.</text>
</comment>
<feature type="domain" description="Peptidase M16 N-terminal" evidence="2">
    <location>
        <begin position="15"/>
        <end position="127"/>
    </location>
</feature>
<dbReference type="EMBL" id="CP017415">
    <property type="protein sequence ID" value="AOU99149.1"/>
    <property type="molecule type" value="Genomic_DNA"/>
</dbReference>
<evidence type="ECO:0000313" key="4">
    <source>
        <dbReference type="EMBL" id="AOU99149.1"/>
    </source>
</evidence>
<dbReference type="GO" id="GO:0046872">
    <property type="term" value="F:metal ion binding"/>
    <property type="evidence" value="ECO:0007669"/>
    <property type="project" value="InterPro"/>
</dbReference>
<sequence length="399" mass="41323">MNPAPEVSRLANGVRVVSLHQPGRASAAAAIAWGGGAHAEGAGEAGLAHLAEHLLFPDDPDDLAAFDAMGGRVNAWSNHEYSVFHAHTSMARLSEAIGRLSRRLALGTDVVIEDDFQREREAIRRERFAEGDTALEQAHARCLGRPPPCPPADTLAHATPEALRRFIARELRGDALCVGVAGDLTHAEAVAACAALGELPTSTNASTATDSALHWRSGLREALADGGPPGLLWLMPAPRRGTTEASALALAERALCGGLSAPLFRTLRARGLAYGLHSMRDERGTGGYWALQVVCLPAMATAVAGIVETTLNAATSGLAPDMLAAAWSALACESLLAGDDPAMCAEHLALSGLLGTPSAPAPPARPAPDAVRAALANAWARHARFVTGAAPALSRQAPT</sequence>
<dbReference type="PANTHER" id="PTHR11851:SF49">
    <property type="entry name" value="MITOCHONDRIAL-PROCESSING PEPTIDASE SUBUNIT ALPHA"/>
    <property type="match status" value="1"/>
</dbReference>
<dbReference type="Pfam" id="PF00675">
    <property type="entry name" value="Peptidase_M16"/>
    <property type="match status" value="1"/>
</dbReference>
<name>A0A1D8IRN8_9GAMM</name>
<dbReference type="RefSeq" id="WP_070079501.1">
    <property type="nucleotide sequence ID" value="NZ_CP017415.1"/>
</dbReference>
<protein>
    <recommendedName>
        <fullName evidence="6">Peptidase M16 N-terminal domain-containing protein</fullName>
    </recommendedName>
</protein>
<dbReference type="KEGG" id="aprs:BI364_15480"/>
<feature type="domain" description="Peptidase M16 C-terminal" evidence="3">
    <location>
        <begin position="158"/>
        <end position="316"/>
    </location>
</feature>
<keyword evidence="5" id="KW-1185">Reference proteome</keyword>
<proteinExistence type="inferred from homology"/>